<gene>
    <name evidence="1" type="ORF">CIT292_06652</name>
</gene>
<comment type="caution">
    <text evidence="1">The sequence shown here is derived from an EMBL/GenBank/DDBJ whole genome shotgun (WGS) entry which is preliminary data.</text>
</comment>
<accession>D4B873</accession>
<proteinExistence type="predicted"/>
<reference evidence="1 2" key="1">
    <citation type="submission" date="2010-02" db="EMBL/GenBank/DDBJ databases">
        <authorList>
            <person name="Weinstock G."/>
            <person name="Sodergren E."/>
            <person name="Clifton S."/>
            <person name="Fulton L."/>
            <person name="Fulton B."/>
            <person name="Courtney L."/>
            <person name="Fronick C."/>
            <person name="Harrison M."/>
            <person name="Strong C."/>
            <person name="Farmer C."/>
            <person name="Delahaunty K."/>
            <person name="Markovic C."/>
            <person name="Hall O."/>
            <person name="Minx P."/>
            <person name="Tomlinson C."/>
            <person name="Mitreva M."/>
            <person name="Nelson J."/>
            <person name="Hou S."/>
            <person name="Wollam A."/>
            <person name="Pepin K.H."/>
            <person name="Johnson M."/>
            <person name="Bhonagiri V."/>
            <person name="Zhang X."/>
            <person name="Suruliraj S."/>
            <person name="Warren W."/>
            <person name="Chinwalla A."/>
            <person name="Mardis E.R."/>
            <person name="Wilson R.K."/>
        </authorList>
    </citation>
    <scope>NUCLEOTIDE SEQUENCE [LARGE SCALE GENOMIC DNA]</scope>
    <source>
        <strain evidence="1 2">ATCC 29220</strain>
    </source>
</reference>
<protein>
    <submittedName>
        <fullName evidence="1">Uncharacterized protein</fullName>
    </submittedName>
</protein>
<evidence type="ECO:0000313" key="2">
    <source>
        <dbReference type="Proteomes" id="UP000003880"/>
    </source>
</evidence>
<evidence type="ECO:0000313" key="1">
    <source>
        <dbReference type="EMBL" id="EFE10476.1"/>
    </source>
</evidence>
<organism evidence="1 2">
    <name type="scientific">Citrobacter youngae ATCC 29220</name>
    <dbReference type="NCBI Taxonomy" id="500640"/>
    <lineage>
        <taxon>Bacteria</taxon>
        <taxon>Pseudomonadati</taxon>
        <taxon>Pseudomonadota</taxon>
        <taxon>Gammaproteobacteria</taxon>
        <taxon>Enterobacterales</taxon>
        <taxon>Enterobacteriaceae</taxon>
        <taxon>Citrobacter</taxon>
        <taxon>Citrobacter freundii complex</taxon>
    </lineage>
</organism>
<name>D4B873_9ENTR</name>
<sequence>MHCCLSMLYELSYGPQGNRKRSSQQTDAGVQRRVDGDYSSITDLLTVNEMRLRGRY</sequence>
<dbReference type="AlphaFoldDB" id="D4B873"/>
<dbReference type="EMBL" id="ABWL02000002">
    <property type="protein sequence ID" value="EFE10476.1"/>
    <property type="molecule type" value="Genomic_DNA"/>
</dbReference>
<dbReference type="HOGENOM" id="CLU_3005889_0_0_6"/>
<dbReference type="Proteomes" id="UP000003880">
    <property type="component" value="Unassembled WGS sequence"/>
</dbReference>